<evidence type="ECO:0000313" key="3">
    <source>
        <dbReference type="Proteomes" id="UP000009027"/>
    </source>
</evidence>
<keyword evidence="3" id="KW-1185">Reference proteome</keyword>
<proteinExistence type="predicted"/>
<sequence>MLFVALCLLHWALACRTCVDGASYSRGLSEADAKDLCNSAAVARALGAAMDEVSEAARRRASAAAAWGSLLARAAAAHRGANETLGKRAAEEVTRLLAEGDLQARAATLGEQARAHEAAIVGVVTTFLSFSGSATTNTNGRLCVEKSSNAAQITREGEANTATRLSQLGCTAAEGEIKALKEKLIAGTTLYNVQGPSKKNIKGETLAEQLAQPTPFTMASHSDSYHAVSGTSEKGCPLTQFRSHTTVTSGGVITLAAALDSGHEQYDSTGDTSKGYAWKPTWNGILIMTPASHANMVTSNTADTSMAWTKGATAAMTALAANATQTLATHRQLELACKQTRTTCSTPRQNAMRELLAHQAEREDAETEDTSGDPQAPAGEKRHAESQARTARHKETSTPQAGTCAPTQQKAPRHRARAQHAGGHGTPNKGSAAPHQVKNTGARPWRQRRAYSPAQQQPQGREHDTRTAACNTRESIVP</sequence>
<feature type="region of interest" description="Disordered" evidence="1">
    <location>
        <begin position="359"/>
        <end position="478"/>
    </location>
</feature>
<evidence type="ECO:0000256" key="1">
    <source>
        <dbReference type="SAM" id="MobiDB-lite"/>
    </source>
</evidence>
<reference evidence="2 3" key="1">
    <citation type="journal article" date="2012" name="Proc. Natl. Acad. Sci. U.S.A.">
        <title>Antigenic diversity is generated by distinct evolutionary mechanisms in African trypanosome species.</title>
        <authorList>
            <person name="Jackson A.P."/>
            <person name="Berry A."/>
            <person name="Aslett M."/>
            <person name="Allison H.C."/>
            <person name="Burton P."/>
            <person name="Vavrova-Anderson J."/>
            <person name="Brown R."/>
            <person name="Browne H."/>
            <person name="Corton N."/>
            <person name="Hauser H."/>
            <person name="Gamble J."/>
            <person name="Gilderthorp R."/>
            <person name="Marcello L."/>
            <person name="McQuillan J."/>
            <person name="Otto T.D."/>
            <person name="Quail M.A."/>
            <person name="Sanders M.J."/>
            <person name="van Tonder A."/>
            <person name="Ginger M.L."/>
            <person name="Field M.C."/>
            <person name="Barry J.D."/>
            <person name="Hertz-Fowler C."/>
            <person name="Berriman M."/>
        </authorList>
    </citation>
    <scope>NUCLEOTIDE SEQUENCE</scope>
    <source>
        <strain evidence="2 3">Y486</strain>
    </source>
</reference>
<dbReference type="AlphaFoldDB" id="F9WV50"/>
<organism evidence="2 3">
    <name type="scientific">Trypanosoma vivax (strain Y486)</name>
    <dbReference type="NCBI Taxonomy" id="1055687"/>
    <lineage>
        <taxon>Eukaryota</taxon>
        <taxon>Discoba</taxon>
        <taxon>Euglenozoa</taxon>
        <taxon>Kinetoplastea</taxon>
        <taxon>Metakinetoplastina</taxon>
        <taxon>Trypanosomatida</taxon>
        <taxon>Trypanosomatidae</taxon>
        <taxon>Trypanosoma</taxon>
        <taxon>Duttonella</taxon>
    </lineage>
</organism>
<accession>F9WV50</accession>
<dbReference type="Proteomes" id="UP000009027">
    <property type="component" value="Unassembled WGS sequence"/>
</dbReference>
<gene>
    <name evidence="2" type="ORF">TvY486_0003800</name>
</gene>
<name>F9WV50_TRYVY</name>
<dbReference type="VEuPathDB" id="TriTrypDB:TvY486_0003800"/>
<protein>
    <submittedName>
        <fullName evidence="2">Uncharacterized protein</fullName>
    </submittedName>
</protein>
<dbReference type="EMBL" id="CAEX01007715">
    <property type="protein sequence ID" value="CCD21455.1"/>
    <property type="molecule type" value="Genomic_DNA"/>
</dbReference>
<feature type="compositionally biased region" description="Polar residues" evidence="1">
    <location>
        <begin position="468"/>
        <end position="478"/>
    </location>
</feature>
<feature type="compositionally biased region" description="Polar residues" evidence="1">
    <location>
        <begin position="397"/>
        <end position="410"/>
    </location>
</feature>
<evidence type="ECO:0000313" key="2">
    <source>
        <dbReference type="EMBL" id="CCD21455.1"/>
    </source>
</evidence>